<dbReference type="AlphaFoldDB" id="A0A1G7ZPH5"/>
<dbReference type="InterPro" id="IPR044927">
    <property type="entry name" value="Endonuclea_NS_2"/>
</dbReference>
<name>A0A1G7ZPH5_9FLAO</name>
<gene>
    <name evidence="2" type="ORF">SAMN04489796_1011398</name>
</gene>
<accession>A0A1G7ZPH5</accession>
<organism evidence="2 3">
    <name type="scientific">Winogradskyella thalassocola</name>
    <dbReference type="NCBI Taxonomy" id="262004"/>
    <lineage>
        <taxon>Bacteria</taxon>
        <taxon>Pseudomonadati</taxon>
        <taxon>Bacteroidota</taxon>
        <taxon>Flavobacteriia</taxon>
        <taxon>Flavobacteriales</taxon>
        <taxon>Flavobacteriaceae</taxon>
        <taxon>Winogradskyella</taxon>
    </lineage>
</organism>
<keyword evidence="2" id="KW-0378">Hydrolase</keyword>
<proteinExistence type="predicted"/>
<keyword evidence="2" id="KW-0255">Endonuclease</keyword>
<reference evidence="3" key="1">
    <citation type="submission" date="2016-10" db="EMBL/GenBank/DDBJ databases">
        <authorList>
            <person name="Varghese N."/>
            <person name="Submissions S."/>
        </authorList>
    </citation>
    <scope>NUCLEOTIDE SEQUENCE [LARGE SCALE GENOMIC DNA]</scope>
    <source>
        <strain evidence="3">DSM 15363</strain>
    </source>
</reference>
<dbReference type="Proteomes" id="UP000199492">
    <property type="component" value="Unassembled WGS sequence"/>
</dbReference>
<keyword evidence="2" id="KW-0540">Nuclease</keyword>
<dbReference type="Pfam" id="PF13930">
    <property type="entry name" value="Endonuclea_NS_2"/>
    <property type="match status" value="1"/>
</dbReference>
<dbReference type="RefSeq" id="WP_092466827.1">
    <property type="nucleotide sequence ID" value="NZ_FNCZ01000001.1"/>
</dbReference>
<dbReference type="PROSITE" id="PS51257">
    <property type="entry name" value="PROKAR_LIPOPROTEIN"/>
    <property type="match status" value="1"/>
</dbReference>
<feature type="domain" description="Type VII secretion system protein EssD-like" evidence="1">
    <location>
        <begin position="380"/>
        <end position="516"/>
    </location>
</feature>
<evidence type="ECO:0000313" key="2">
    <source>
        <dbReference type="EMBL" id="SDH10578.1"/>
    </source>
</evidence>
<dbReference type="STRING" id="262004.SAMN04489796_1011398"/>
<evidence type="ECO:0000259" key="1">
    <source>
        <dbReference type="Pfam" id="PF13930"/>
    </source>
</evidence>
<dbReference type="EMBL" id="FNCZ01000001">
    <property type="protein sequence ID" value="SDH10578.1"/>
    <property type="molecule type" value="Genomic_DNA"/>
</dbReference>
<evidence type="ECO:0000313" key="3">
    <source>
        <dbReference type="Proteomes" id="UP000199492"/>
    </source>
</evidence>
<keyword evidence="3" id="KW-1185">Reference proteome</keyword>
<dbReference type="OrthoDB" id="1521695at2"/>
<protein>
    <submittedName>
        <fullName evidence="2">DNA/RNA non-specific endonuclease</fullName>
    </submittedName>
</protein>
<sequence length="535" mass="60397">MNNYIIRPLLLILLFSLVSCNKIGKKIIKEKELIELFSKNEDVLAILKVDFPDDLIRGFHKNLDEASLKQLAKQIEGSKELGSYLKVNPKAIKAWGFLSNSNYAKDVEIIKYFDELPTSKFSLKSNNRIGEIYDVSSGGLLAKLDNKSILITKLDNNAFANLNKFAPNTIYKVKNIDYQIDDIGRVVSAKTSLLKLDNSIPSNSLISEEFNQIISSVFGGTNLKLNQVFVDKDIFSQLNNTWLDALKKREKIGRINIKSIFNSNQKTPDAFNVIYYNGKDRIPIHIENTLKKQNDDVFKKLQRSAEGTYINGKTAIENFPKDITLNGNKLIFEGKPFGVIDPKTSTVTIDRRAALNKKSINPLLDHPRLLEDFKYVVKDGKNTHIYKTDNLGRVIESQHTIISKTSKNRNVVSQNKAKLYGDEVSSKTSLENLTNNQHKRMSDEGGHYLADSAGGIPESINITSQAYKVNHSKKWRAMEDKITKAIENGDNVLVKNTQIFSDNSRRSSGAIYEISINGKIEKLEFNNINNTLEVI</sequence>
<dbReference type="GO" id="GO:0004519">
    <property type="term" value="F:endonuclease activity"/>
    <property type="evidence" value="ECO:0007669"/>
    <property type="project" value="UniProtKB-KW"/>
</dbReference>